<dbReference type="Proteomes" id="UP000054826">
    <property type="component" value="Unassembled WGS sequence"/>
</dbReference>
<accession>A0A0V1H2I4</accession>
<proteinExistence type="predicted"/>
<dbReference type="EMBL" id="JYDV01000727">
    <property type="protein sequence ID" value="KRZ04700.1"/>
    <property type="molecule type" value="Genomic_DNA"/>
</dbReference>
<sequence>MLKSKIITDHMLDTELKQHSFRMVGYAKGRIYGA</sequence>
<evidence type="ECO:0000313" key="1">
    <source>
        <dbReference type="EMBL" id="KRZ04700.1"/>
    </source>
</evidence>
<evidence type="ECO:0000313" key="2">
    <source>
        <dbReference type="Proteomes" id="UP000054826"/>
    </source>
</evidence>
<comment type="caution">
    <text evidence="1">The sequence shown here is derived from an EMBL/GenBank/DDBJ whole genome shotgun (WGS) entry which is preliminary data.</text>
</comment>
<protein>
    <submittedName>
        <fullName evidence="1">Uncharacterized protein</fullName>
    </submittedName>
</protein>
<dbReference type="AlphaFoldDB" id="A0A0V1H2I4"/>
<organism evidence="1 2">
    <name type="scientific">Trichinella pseudospiralis</name>
    <name type="common">Parasitic roundworm</name>
    <dbReference type="NCBI Taxonomy" id="6337"/>
    <lineage>
        <taxon>Eukaryota</taxon>
        <taxon>Metazoa</taxon>
        <taxon>Ecdysozoa</taxon>
        <taxon>Nematoda</taxon>
        <taxon>Enoplea</taxon>
        <taxon>Dorylaimia</taxon>
        <taxon>Trichinellida</taxon>
        <taxon>Trichinellidae</taxon>
        <taxon>Trichinella</taxon>
    </lineage>
</organism>
<gene>
    <name evidence="1" type="ORF">T4C_11274</name>
</gene>
<reference evidence="1 2" key="1">
    <citation type="submission" date="2015-01" db="EMBL/GenBank/DDBJ databases">
        <title>Evolution of Trichinella species and genotypes.</title>
        <authorList>
            <person name="Korhonen P.K."/>
            <person name="Edoardo P."/>
            <person name="Giuseppe L.R."/>
            <person name="Gasser R.B."/>
        </authorList>
    </citation>
    <scope>NUCLEOTIDE SEQUENCE [LARGE SCALE GENOMIC DNA]</scope>
    <source>
        <strain evidence="1">ISS176</strain>
    </source>
</reference>
<name>A0A0V1H2I4_TRIPS</name>